<reference evidence="9" key="3">
    <citation type="journal article" date="2019" name="Int. J. Syst. Evol. Microbiol.">
        <title>The Global Catalogue of Microorganisms (GCM) 10K type strain sequencing project: providing services to taxonomists for standard genome sequencing and annotation.</title>
        <authorList>
            <consortium name="The Broad Institute Genomics Platform"/>
            <consortium name="The Broad Institute Genome Sequencing Center for Infectious Disease"/>
            <person name="Wu L."/>
            <person name="Ma J."/>
        </authorList>
    </citation>
    <scope>NUCLEOTIDE SEQUENCE [LARGE SCALE GENOMIC DNA]</scope>
    <source>
        <strain evidence="9">CGMCC 1.11013</strain>
    </source>
</reference>
<evidence type="ECO:0000313" key="6">
    <source>
        <dbReference type="EMBL" id="GGD83586.1"/>
    </source>
</evidence>
<dbReference type="InterPro" id="IPR039315">
    <property type="entry name" value="CheW"/>
</dbReference>
<evidence type="ECO:0000313" key="8">
    <source>
        <dbReference type="Proteomes" id="UP000027439"/>
    </source>
</evidence>
<reference evidence="6" key="4">
    <citation type="submission" date="2024-05" db="EMBL/GenBank/DDBJ databases">
        <authorList>
            <person name="Sun Q."/>
            <person name="Zhou Y."/>
        </authorList>
    </citation>
    <scope>NUCLEOTIDE SEQUENCE</scope>
    <source>
        <strain evidence="6">CGMCC 1.11013</strain>
    </source>
</reference>
<keyword evidence="4" id="KW-0145">Chemotaxis</keyword>
<dbReference type="Pfam" id="PF01584">
    <property type="entry name" value="CheW"/>
    <property type="match status" value="1"/>
</dbReference>
<dbReference type="Proteomes" id="UP000027439">
    <property type="component" value="Unassembled WGS sequence"/>
</dbReference>
<gene>
    <name evidence="6" type="primary">cheW</name>
    <name evidence="7" type="ORF">BG57_28285</name>
    <name evidence="6" type="ORF">GCM10010985_42630</name>
</gene>
<feature type="domain" description="CheW-like" evidence="5">
    <location>
        <begin position="12"/>
        <end position="152"/>
    </location>
</feature>
<evidence type="ECO:0000259" key="5">
    <source>
        <dbReference type="PROSITE" id="PS50851"/>
    </source>
</evidence>
<dbReference type="PANTHER" id="PTHR22617">
    <property type="entry name" value="CHEMOTAXIS SENSOR HISTIDINE KINASE-RELATED"/>
    <property type="match status" value="1"/>
</dbReference>
<dbReference type="AlphaFoldDB" id="A0A069P589"/>
<dbReference type="GO" id="GO:0007165">
    <property type="term" value="P:signal transduction"/>
    <property type="evidence" value="ECO:0007669"/>
    <property type="project" value="InterPro"/>
</dbReference>
<dbReference type="Gene3D" id="2.30.30.40">
    <property type="entry name" value="SH3 Domains"/>
    <property type="match status" value="1"/>
</dbReference>
<protein>
    <recommendedName>
        <fullName evidence="2">Chemotaxis protein CheW</fullName>
    </recommendedName>
</protein>
<keyword evidence="9" id="KW-1185">Reference proteome</keyword>
<dbReference type="EMBL" id="JFHE01000006">
    <property type="protein sequence ID" value="KDR35728.1"/>
    <property type="molecule type" value="Genomic_DNA"/>
</dbReference>
<dbReference type="Gene3D" id="2.40.50.180">
    <property type="entry name" value="CheA-289, Domain 4"/>
    <property type="match status" value="1"/>
</dbReference>
<comment type="subcellular location">
    <subcellularLocation>
        <location evidence="1">Cytoplasm</location>
    </subcellularLocation>
</comment>
<name>A0A069P589_9BURK</name>
<reference evidence="6" key="1">
    <citation type="journal article" date="2014" name="Int. J. Syst. Evol. Microbiol.">
        <title>Complete genome of a new Firmicutes species belonging to the dominant human colonic microbiota ('Ruminococcus bicirculans') reveals two chromosomes and a selective capacity to utilize plant glucans.</title>
        <authorList>
            <consortium name="NISC Comparative Sequencing Program"/>
            <person name="Wegmann U."/>
            <person name="Louis P."/>
            <person name="Goesmann A."/>
            <person name="Henrissat B."/>
            <person name="Duncan S.H."/>
            <person name="Flint H.J."/>
        </authorList>
    </citation>
    <scope>NUCLEOTIDE SEQUENCE</scope>
    <source>
        <strain evidence="6">CGMCC 1.11013</strain>
    </source>
</reference>
<organism evidence="7 8">
    <name type="scientific">Caballeronia grimmiae</name>
    <dbReference type="NCBI Taxonomy" id="1071679"/>
    <lineage>
        <taxon>Bacteria</taxon>
        <taxon>Pseudomonadati</taxon>
        <taxon>Pseudomonadota</taxon>
        <taxon>Betaproteobacteria</taxon>
        <taxon>Burkholderiales</taxon>
        <taxon>Burkholderiaceae</taxon>
        <taxon>Caballeronia</taxon>
    </lineage>
</organism>
<dbReference type="RefSeq" id="WP_035962701.1">
    <property type="nucleotide sequence ID" value="NZ_BMEG01000007.1"/>
</dbReference>
<proteinExistence type="predicted"/>
<dbReference type="Proteomes" id="UP000597138">
    <property type="component" value="Unassembled WGS sequence"/>
</dbReference>
<dbReference type="STRING" id="1071679.BG57_28285"/>
<evidence type="ECO:0000256" key="4">
    <source>
        <dbReference type="ARBA" id="ARBA00022500"/>
    </source>
</evidence>
<comment type="caution">
    <text evidence="7">The sequence shown here is derived from an EMBL/GenBank/DDBJ whole genome shotgun (WGS) entry which is preliminary data.</text>
</comment>
<evidence type="ECO:0000313" key="9">
    <source>
        <dbReference type="Proteomes" id="UP000597138"/>
    </source>
</evidence>
<dbReference type="EMBL" id="BMEG01000007">
    <property type="protein sequence ID" value="GGD83586.1"/>
    <property type="molecule type" value="Genomic_DNA"/>
</dbReference>
<keyword evidence="3" id="KW-0963">Cytoplasm</keyword>
<dbReference type="InterPro" id="IPR036061">
    <property type="entry name" value="CheW-like_dom_sf"/>
</dbReference>
<dbReference type="SUPFAM" id="SSF50341">
    <property type="entry name" value="CheW-like"/>
    <property type="match status" value="1"/>
</dbReference>
<dbReference type="PROSITE" id="PS50851">
    <property type="entry name" value="CHEW"/>
    <property type="match status" value="1"/>
</dbReference>
<dbReference type="FunFam" id="2.40.50.180:FF:000002">
    <property type="entry name" value="Chemotaxis protein CheW"/>
    <property type="match status" value="1"/>
</dbReference>
<sequence>MNTRTKDSTSGTPQFLAFALGAEQYAVGILSVQEIRGYDAVTRIANAPEHIKGVINLRGQVIPIIDLRVRFGLANVTFTEQTVVVVLNVEGTVVGAVVDSVSDVVEISADDIKETPALSTNLNSDHITGIATLEDRMLIMLDAESFLVGEHLMQSMA</sequence>
<reference evidence="7 8" key="2">
    <citation type="submission" date="2014-03" db="EMBL/GenBank/DDBJ databases">
        <title>Draft Genome Sequences of Four Burkholderia Strains.</title>
        <authorList>
            <person name="Liu X.Y."/>
            <person name="Li C.X."/>
            <person name="Xu J.H."/>
        </authorList>
    </citation>
    <scope>NUCLEOTIDE SEQUENCE [LARGE SCALE GENOMIC DNA]</scope>
    <source>
        <strain evidence="7 8">R27</strain>
    </source>
</reference>
<evidence type="ECO:0000256" key="1">
    <source>
        <dbReference type="ARBA" id="ARBA00004496"/>
    </source>
</evidence>
<dbReference type="OrthoDB" id="9790406at2"/>
<dbReference type="GO" id="GO:0006935">
    <property type="term" value="P:chemotaxis"/>
    <property type="evidence" value="ECO:0007669"/>
    <property type="project" value="UniProtKB-KW"/>
</dbReference>
<accession>A0A069P589</accession>
<dbReference type="eggNOG" id="COG0835">
    <property type="taxonomic scope" value="Bacteria"/>
</dbReference>
<evidence type="ECO:0000256" key="2">
    <source>
        <dbReference type="ARBA" id="ARBA00021483"/>
    </source>
</evidence>
<dbReference type="GO" id="GO:0005829">
    <property type="term" value="C:cytosol"/>
    <property type="evidence" value="ECO:0007669"/>
    <property type="project" value="TreeGrafter"/>
</dbReference>
<dbReference type="InterPro" id="IPR002545">
    <property type="entry name" value="CheW-lke_dom"/>
</dbReference>
<dbReference type="PANTHER" id="PTHR22617:SF45">
    <property type="entry name" value="CHEMOTAXIS PROTEIN CHEW"/>
    <property type="match status" value="1"/>
</dbReference>
<evidence type="ECO:0000313" key="7">
    <source>
        <dbReference type="EMBL" id="KDR35728.1"/>
    </source>
</evidence>
<evidence type="ECO:0000256" key="3">
    <source>
        <dbReference type="ARBA" id="ARBA00022490"/>
    </source>
</evidence>
<dbReference type="SMART" id="SM00260">
    <property type="entry name" value="CheW"/>
    <property type="match status" value="1"/>
</dbReference>